<reference evidence="1" key="2">
    <citation type="submission" date="2020-06" db="EMBL/GenBank/DDBJ databases">
        <title>Whole Genome Sequence of Bradyrhizobium sp. Strain 323S2.</title>
        <authorList>
            <person name="Bromfield E.S.P."/>
        </authorList>
    </citation>
    <scope>NUCLEOTIDE SEQUENCE [LARGE SCALE GENOMIC DNA]</scope>
    <source>
        <strain evidence="1">323S2</strain>
    </source>
</reference>
<name>A0A7Z0QDL8_9BRAD</name>
<dbReference type="RefSeq" id="WP_175627432.1">
    <property type="nucleotide sequence ID" value="NZ_CP088280.1"/>
</dbReference>
<dbReference type="EMBL" id="JACBFH010000001">
    <property type="protein sequence ID" value="NYY91768.1"/>
    <property type="molecule type" value="Genomic_DNA"/>
</dbReference>
<dbReference type="Proteomes" id="UP000564836">
    <property type="component" value="Chromosome"/>
</dbReference>
<dbReference type="InterPro" id="IPR027417">
    <property type="entry name" value="P-loop_NTPase"/>
</dbReference>
<accession>A0A7Z0QDL8</accession>
<proteinExistence type="predicted"/>
<dbReference type="AlphaFoldDB" id="A0A7Z0QDL8"/>
<gene>
    <name evidence="2" type="ORF">G6321_00042085</name>
    <name evidence="1" type="ORF">G6321_26275</name>
</gene>
<evidence type="ECO:0000313" key="3">
    <source>
        <dbReference type="Proteomes" id="UP000564836"/>
    </source>
</evidence>
<dbReference type="EMBL" id="CP088280">
    <property type="protein sequence ID" value="UGX92243.1"/>
    <property type="molecule type" value="Genomic_DNA"/>
</dbReference>
<evidence type="ECO:0000313" key="1">
    <source>
        <dbReference type="EMBL" id="NYY91768.1"/>
    </source>
</evidence>
<evidence type="ECO:0000313" key="2">
    <source>
        <dbReference type="EMBL" id="UGX92243.1"/>
    </source>
</evidence>
<organism evidence="1">
    <name type="scientific">Bradyrhizobium barranii subsp. barranii</name>
    <dbReference type="NCBI Taxonomy" id="2823807"/>
    <lineage>
        <taxon>Bacteria</taxon>
        <taxon>Pseudomonadati</taxon>
        <taxon>Pseudomonadota</taxon>
        <taxon>Alphaproteobacteria</taxon>
        <taxon>Hyphomicrobiales</taxon>
        <taxon>Nitrobacteraceae</taxon>
        <taxon>Bradyrhizobium</taxon>
        <taxon>Bradyrhizobium barranii</taxon>
    </lineage>
</organism>
<reference evidence="2 3" key="3">
    <citation type="journal article" date="2022" name="Int. J. Syst. Evol. Microbiol.">
        <title>Strains of Bradyrhizobium barranii sp. nov. associated with legumes native to Canada are symbionts of soybeans and belong to different subspecies (subsp. barranii subsp. nov. and subsp. apii subsp. nov.) and symbiovars (sv. glycinearum and sv. septentrionale).</title>
        <authorList>
            <person name="Bromfield E.S.P."/>
            <person name="Cloutier S."/>
            <person name="Wasai-Hara S."/>
            <person name="Minamisawa K."/>
        </authorList>
    </citation>
    <scope>NUCLEOTIDE SEQUENCE [LARGE SCALE GENOMIC DNA]</scope>
    <source>
        <strain evidence="2 3">323S2</strain>
    </source>
</reference>
<protein>
    <submittedName>
        <fullName evidence="1">Uncharacterized protein</fullName>
    </submittedName>
</protein>
<sequence length="116" mass="12733">MILGESDDTSSKNNGVGKSLCIEFLNFALLKRKAESRVAKIPKASFDPRTLICVDFELNGVRYTIKRSLEESEHPRIVVDRAGPGCLDSAPLDLSGFLPGYAERGALRFCRCVGRA</sequence>
<dbReference type="Gene3D" id="3.40.50.300">
    <property type="entry name" value="P-loop containing nucleotide triphosphate hydrolases"/>
    <property type="match status" value="1"/>
</dbReference>
<reference evidence="2 3" key="1">
    <citation type="journal article" date="2017" name="Syst. Appl. Microbiol.">
        <title>Soybeans inoculated with root zone soils of Canadian native legumes harbour diverse and novel Bradyrhizobium spp. that possess agricultural potential.</title>
        <authorList>
            <person name="Bromfield E.S.P."/>
            <person name="Cloutier S."/>
            <person name="Tambong J.T."/>
            <person name="Tran Thi T.V."/>
        </authorList>
    </citation>
    <scope>NUCLEOTIDE SEQUENCE [LARGE SCALE GENOMIC DNA]</scope>
    <source>
        <strain evidence="2 3">323S2</strain>
    </source>
</reference>